<feature type="signal peptide" evidence="1">
    <location>
        <begin position="1"/>
        <end position="20"/>
    </location>
</feature>
<dbReference type="EMBL" id="BAABCN010000002">
    <property type="protein sequence ID" value="GAA3871404.1"/>
    <property type="molecule type" value="Genomic_DNA"/>
</dbReference>
<evidence type="ECO:0000313" key="3">
    <source>
        <dbReference type="Proteomes" id="UP001501803"/>
    </source>
</evidence>
<name>A0ABP7KAZ8_9MICO</name>
<dbReference type="SUPFAM" id="SSF50998">
    <property type="entry name" value="Quinoprotein alcohol dehydrogenase-like"/>
    <property type="match status" value="1"/>
</dbReference>
<evidence type="ECO:0000313" key="2">
    <source>
        <dbReference type="EMBL" id="GAA3871404.1"/>
    </source>
</evidence>
<keyword evidence="3" id="KW-1185">Reference proteome</keyword>
<accession>A0ABP7KAZ8</accession>
<dbReference type="Proteomes" id="UP001501803">
    <property type="component" value="Unassembled WGS sequence"/>
</dbReference>
<evidence type="ECO:0008006" key="4">
    <source>
        <dbReference type="Google" id="ProtNLM"/>
    </source>
</evidence>
<reference evidence="3" key="1">
    <citation type="journal article" date="2019" name="Int. J. Syst. Evol. Microbiol.">
        <title>The Global Catalogue of Microorganisms (GCM) 10K type strain sequencing project: providing services to taxonomists for standard genome sequencing and annotation.</title>
        <authorList>
            <consortium name="The Broad Institute Genomics Platform"/>
            <consortium name="The Broad Institute Genome Sequencing Center for Infectious Disease"/>
            <person name="Wu L."/>
            <person name="Ma J."/>
        </authorList>
    </citation>
    <scope>NUCLEOTIDE SEQUENCE [LARGE SCALE GENOMIC DNA]</scope>
    <source>
        <strain evidence="3">JCM 17021</strain>
    </source>
</reference>
<dbReference type="PROSITE" id="PS51257">
    <property type="entry name" value="PROKAR_LIPOPROTEIN"/>
    <property type="match status" value="1"/>
</dbReference>
<feature type="chain" id="PRO_5046926053" description="Pyrrolo-quinoline quinone" evidence="1">
    <location>
        <begin position="21"/>
        <end position="496"/>
    </location>
</feature>
<dbReference type="InterPro" id="IPR015943">
    <property type="entry name" value="WD40/YVTN_repeat-like_dom_sf"/>
</dbReference>
<comment type="caution">
    <text evidence="2">The sequence shown here is derived from an EMBL/GenBank/DDBJ whole genome shotgun (WGS) entry which is preliminary data.</text>
</comment>
<keyword evidence="1" id="KW-0732">Signal</keyword>
<sequence length="496" mass="52145">MRNMLTLNVCFFGSAVLLLAGCTASGGTGAEDGVSAADWESTASLLWKNADVLLSATRVESEVALAYVAMGDGNEFVVARDARTGREFWRQQAIPGINAAGVEHQVAIVEDGNTQTTAFLVPTDDSQNHIWGTLSVVDVATGTALSPSLSSQSVWSSRPKECIDTFCITGRVEGQDKNGLLMYRSEEGGSLSVAQGAGIPYLDGGRFLGNFVSSSTTTGLERLNFGENGRITWSRPYTDVFGEGTSSDGGWAWIDDELDIPLVGVGYTYTDQDLSKPFDGEYDMTETRLVGLDRDTGATIWQHDGLVPCPGLGSDMTYSDGIVVACRVNSGTQAFHWDGTQATEVHYSNTDVDLVGVNPESGEITWDLALGSDLANVASASWGGRAFAVGDVPIVTLDGTASVVDRATGAAEPVPARAVLLCAQKLEKVPLLGAWNDGKSFKYPAATVFAPCSPTGEILEDGTVSVGTLAASGYDTSVINIVNLSSGVTAFAPKKP</sequence>
<proteinExistence type="predicted"/>
<dbReference type="RefSeq" id="WP_345063657.1">
    <property type="nucleotide sequence ID" value="NZ_BAABCN010000002.1"/>
</dbReference>
<organism evidence="2 3">
    <name type="scientific">Leifsonia kafniensis</name>
    <dbReference type="NCBI Taxonomy" id="475957"/>
    <lineage>
        <taxon>Bacteria</taxon>
        <taxon>Bacillati</taxon>
        <taxon>Actinomycetota</taxon>
        <taxon>Actinomycetes</taxon>
        <taxon>Micrococcales</taxon>
        <taxon>Microbacteriaceae</taxon>
        <taxon>Leifsonia</taxon>
    </lineage>
</organism>
<evidence type="ECO:0000256" key="1">
    <source>
        <dbReference type="SAM" id="SignalP"/>
    </source>
</evidence>
<protein>
    <recommendedName>
        <fullName evidence="4">Pyrrolo-quinoline quinone</fullName>
    </recommendedName>
</protein>
<dbReference type="InterPro" id="IPR011047">
    <property type="entry name" value="Quinoprotein_ADH-like_sf"/>
</dbReference>
<dbReference type="Gene3D" id="2.130.10.10">
    <property type="entry name" value="YVTN repeat-like/Quinoprotein amine dehydrogenase"/>
    <property type="match status" value="1"/>
</dbReference>
<gene>
    <name evidence="2" type="ORF">GCM10022381_13120</name>
</gene>